<evidence type="ECO:0000259" key="1">
    <source>
        <dbReference type="Pfam" id="PF03703"/>
    </source>
</evidence>
<evidence type="ECO:0008006" key="5">
    <source>
        <dbReference type="Google" id="ProtNLM"/>
    </source>
</evidence>
<dbReference type="Pfam" id="PF09851">
    <property type="entry name" value="SHOCT"/>
    <property type="match status" value="1"/>
</dbReference>
<dbReference type="Proteomes" id="UP000297318">
    <property type="component" value="Unassembled WGS sequence"/>
</dbReference>
<dbReference type="InterPro" id="IPR005182">
    <property type="entry name" value="YdbS-like_PH"/>
</dbReference>
<comment type="caution">
    <text evidence="3">The sequence shown here is derived from an EMBL/GenBank/DDBJ whole genome shotgun (WGS) entry which is preliminary data.</text>
</comment>
<keyword evidence="4" id="KW-1185">Reference proteome</keyword>
<dbReference type="AlphaFoldDB" id="A0A4Z1E267"/>
<name>A0A4Z1E267_9MICO</name>
<gene>
    <name evidence="3" type="ORF">SERN_1112</name>
</gene>
<protein>
    <recommendedName>
        <fullName evidence="5">SHOCT domain-containing protein</fullName>
    </recommendedName>
</protein>
<dbReference type="Pfam" id="PF03703">
    <property type="entry name" value="bPH_2"/>
    <property type="match status" value="1"/>
</dbReference>
<organism evidence="3 4">
    <name type="scientific">Serinibacter arcticus</name>
    <dbReference type="NCBI Taxonomy" id="1655435"/>
    <lineage>
        <taxon>Bacteria</taxon>
        <taxon>Bacillati</taxon>
        <taxon>Actinomycetota</taxon>
        <taxon>Actinomycetes</taxon>
        <taxon>Micrococcales</taxon>
        <taxon>Beutenbergiaceae</taxon>
        <taxon>Serinibacter</taxon>
    </lineage>
</organism>
<proteinExistence type="predicted"/>
<accession>A0A4Z1E267</accession>
<feature type="domain" description="SHOCT" evidence="2">
    <location>
        <begin position="163"/>
        <end position="189"/>
    </location>
</feature>
<evidence type="ECO:0000313" key="4">
    <source>
        <dbReference type="Proteomes" id="UP000297318"/>
    </source>
</evidence>
<dbReference type="InterPro" id="IPR018649">
    <property type="entry name" value="SHOCT"/>
</dbReference>
<evidence type="ECO:0000313" key="3">
    <source>
        <dbReference type="EMBL" id="TGO05108.1"/>
    </source>
</evidence>
<dbReference type="EMBL" id="RHPJ01000002">
    <property type="protein sequence ID" value="TGO05108.1"/>
    <property type="molecule type" value="Genomic_DNA"/>
</dbReference>
<reference evidence="3 4" key="1">
    <citation type="submission" date="2018-11" db="EMBL/GenBank/DDBJ databases">
        <title>Complete genome sequencing of the Actinobacteria Serinibacter sp. K3-2.</title>
        <authorList>
            <person name="Rakitin A.L."/>
            <person name="Beletsky A.V."/>
            <person name="Mardanov A.V."/>
            <person name="Ravin N.V."/>
            <person name="Gromova A.S."/>
            <person name="Filippova S.N."/>
            <person name="Gal'Chenko V.F."/>
        </authorList>
    </citation>
    <scope>NUCLEOTIDE SEQUENCE [LARGE SCALE GENOMIC DNA]</scope>
    <source>
        <strain evidence="3 4">K3-2</strain>
    </source>
</reference>
<evidence type="ECO:0000259" key="2">
    <source>
        <dbReference type="Pfam" id="PF09851"/>
    </source>
</evidence>
<sequence>METRHPQADAPGTLWSAVGRPLTHFAPGKYRLTEHYLFFEKGALRTNAQQIPVHEIYDVDAKQTVTQKARGVGTITLFVQRSNGREVVKIEDIAEFREGVSELNRVAHERRLVMQTRATTQTINYSGTPLGAVPGVGGAGVSAPVSEPQQAPAPAAAEDVISQIQRLGSLHEAGVITADEFAAKKAELLSRL</sequence>
<feature type="domain" description="YdbS-like PH" evidence="1">
    <location>
        <begin position="29"/>
        <end position="93"/>
    </location>
</feature>